<gene>
    <name evidence="2" type="ORF">SAMN05660686_03895</name>
</gene>
<dbReference type="AlphaFoldDB" id="A0A8G2BKR6"/>
<keyword evidence="1" id="KW-1133">Transmembrane helix</keyword>
<accession>A0A8G2BKR6</accession>
<dbReference type="OrthoDB" id="9342581at2"/>
<keyword evidence="3" id="KW-1185">Reference proteome</keyword>
<dbReference type="Pfam" id="PF20340">
    <property type="entry name" value="DUF6635"/>
    <property type="match status" value="2"/>
</dbReference>
<dbReference type="Proteomes" id="UP000198615">
    <property type="component" value="Unassembled WGS sequence"/>
</dbReference>
<keyword evidence="1" id="KW-0812">Transmembrane</keyword>
<evidence type="ECO:0000313" key="3">
    <source>
        <dbReference type="Proteomes" id="UP000198615"/>
    </source>
</evidence>
<protein>
    <submittedName>
        <fullName evidence="2">Uncharacterized protein</fullName>
    </submittedName>
</protein>
<reference evidence="2 3" key="1">
    <citation type="submission" date="2016-10" db="EMBL/GenBank/DDBJ databases">
        <authorList>
            <person name="Varghese N."/>
            <person name="Submissions S."/>
        </authorList>
    </citation>
    <scope>NUCLEOTIDE SEQUENCE [LARGE SCALE GENOMIC DNA]</scope>
    <source>
        <strain evidence="2 3">DSM 18839</strain>
    </source>
</reference>
<proteinExistence type="predicted"/>
<dbReference type="InterPro" id="IPR046575">
    <property type="entry name" value="DUF6635"/>
</dbReference>
<dbReference type="EMBL" id="FNBW01000013">
    <property type="protein sequence ID" value="SDG28137.1"/>
    <property type="molecule type" value="Genomic_DNA"/>
</dbReference>
<comment type="caution">
    <text evidence="2">The sequence shown here is derived from an EMBL/GenBank/DDBJ whole genome shotgun (WGS) entry which is preliminary data.</text>
</comment>
<evidence type="ECO:0000313" key="2">
    <source>
        <dbReference type="EMBL" id="SDG28137.1"/>
    </source>
</evidence>
<keyword evidence="1" id="KW-0472">Membrane</keyword>
<name>A0A8G2BKR6_9PROT</name>
<organism evidence="2 3">
    <name type="scientific">Thalassobaculum litoreum DSM 18839</name>
    <dbReference type="NCBI Taxonomy" id="1123362"/>
    <lineage>
        <taxon>Bacteria</taxon>
        <taxon>Pseudomonadati</taxon>
        <taxon>Pseudomonadota</taxon>
        <taxon>Alphaproteobacteria</taxon>
        <taxon>Rhodospirillales</taxon>
        <taxon>Thalassobaculaceae</taxon>
        <taxon>Thalassobaculum</taxon>
    </lineage>
</organism>
<dbReference type="RefSeq" id="WP_139189400.1">
    <property type="nucleotide sequence ID" value="NZ_FNBW01000013.1"/>
</dbReference>
<sequence>MQDLPSSPLAIPNAAGLPFDPSTARSVVDDAITRYVESRRARVKDFIDVHYGWKGSARLHRNAFGYDLLRAPLNVALVPPQLAINVSGMVAERVGARRAGHWMKTRRLLLRTSVDRELEWRLWTEFLELPYTDGERVSTRDALAEAMFADPRLHHALGEPLAEIARHAEDPDVRHRVEETLASYTGTRAAASDLVGAMMSTGVGYAAAHQITPSVWTLGPVLAGMLAQHMAVSTFPLGATLGGAWYGAFPAAASSMLVGTTVASLAAVGAIVAAFAGILADPLQRSFGMHRRRMNRMLDTIEMNFRGEGPAAFSPRDHYVARLVDAVDVVRIAHRIATGS</sequence>
<feature type="transmembrane region" description="Helical" evidence="1">
    <location>
        <begin position="262"/>
        <end position="283"/>
    </location>
</feature>
<evidence type="ECO:0000256" key="1">
    <source>
        <dbReference type="SAM" id="Phobius"/>
    </source>
</evidence>